<keyword evidence="2" id="KW-1185">Reference proteome</keyword>
<dbReference type="AlphaFoldDB" id="D2TGT6"/>
<dbReference type="EMBL" id="FN543502">
    <property type="protein sequence ID" value="CBG88099.1"/>
    <property type="molecule type" value="Genomic_DNA"/>
</dbReference>
<organism evidence="1 2">
    <name type="scientific">Citrobacter rodentium (strain ICC168)</name>
    <name type="common">Citrobacter freundii biotype 4280</name>
    <dbReference type="NCBI Taxonomy" id="637910"/>
    <lineage>
        <taxon>Bacteria</taxon>
        <taxon>Pseudomonadati</taxon>
        <taxon>Pseudomonadota</taxon>
        <taxon>Gammaproteobacteria</taxon>
        <taxon>Enterobacterales</taxon>
        <taxon>Enterobacteriaceae</taxon>
        <taxon>Citrobacter</taxon>
    </lineage>
</organism>
<protein>
    <submittedName>
        <fullName evidence="1">Uncharacterized protein</fullName>
    </submittedName>
</protein>
<dbReference type="Proteomes" id="UP000001889">
    <property type="component" value="Chromosome"/>
</dbReference>
<dbReference type="STRING" id="637910.ROD_13361"/>
<accession>D2TGT6</accession>
<dbReference type="KEGG" id="cro:ROD_13361"/>
<gene>
    <name evidence="1" type="ordered locus">ROD_13361</name>
</gene>
<evidence type="ECO:0000313" key="1">
    <source>
        <dbReference type="EMBL" id="CBG88099.1"/>
    </source>
</evidence>
<name>D2TGT6_CITRI</name>
<dbReference type="HOGENOM" id="CLU_3023764_0_0_6"/>
<proteinExistence type="predicted"/>
<evidence type="ECO:0000313" key="2">
    <source>
        <dbReference type="Proteomes" id="UP000001889"/>
    </source>
</evidence>
<reference evidence="1 2" key="1">
    <citation type="journal article" date="2010" name="J. Bacteriol.">
        <title>The Citrobacter rodentium genome sequence reveals convergent evolution with human pathogenic Escherichia coli.</title>
        <authorList>
            <person name="Petty N.K."/>
            <person name="Bulgin R."/>
            <person name="Crepin V.F."/>
            <person name="Cerdeno-Tarraga A.M."/>
            <person name="Schroeder G.N."/>
            <person name="Quail M.A."/>
            <person name="Lennard N."/>
            <person name="Corton C."/>
            <person name="Barron A."/>
            <person name="Clark L."/>
            <person name="Toribio A.L."/>
            <person name="Parkhill J."/>
            <person name="Dougan G."/>
            <person name="Frankel G."/>
            <person name="Thomson N.R."/>
        </authorList>
    </citation>
    <scope>NUCLEOTIDE SEQUENCE [LARGE SCALE GENOMIC DNA]</scope>
    <source>
        <strain evidence="1 2">ICC168</strain>
    </source>
</reference>
<sequence length="55" mass="6318">MSALWLSRWFTLWYSVTKPTALQCIDLHHIIHGDCGFEPQSMPCTLSDGVIKKRV</sequence>